<evidence type="ECO:0008006" key="3">
    <source>
        <dbReference type="Google" id="ProtNLM"/>
    </source>
</evidence>
<dbReference type="EMBL" id="KZ857426">
    <property type="protein sequence ID" value="RDX46594.1"/>
    <property type="molecule type" value="Genomic_DNA"/>
</dbReference>
<keyword evidence="2" id="KW-1185">Reference proteome</keyword>
<reference evidence="1 2" key="1">
    <citation type="journal article" date="2018" name="Biotechnol. Biofuels">
        <title>Integrative visual omics of the white-rot fungus Polyporus brumalis exposes the biotechnological potential of its oxidative enzymes for delignifying raw plant biomass.</title>
        <authorList>
            <person name="Miyauchi S."/>
            <person name="Rancon A."/>
            <person name="Drula E."/>
            <person name="Hage H."/>
            <person name="Chaduli D."/>
            <person name="Favel A."/>
            <person name="Grisel S."/>
            <person name="Henrissat B."/>
            <person name="Herpoel-Gimbert I."/>
            <person name="Ruiz-Duenas F.J."/>
            <person name="Chevret D."/>
            <person name="Hainaut M."/>
            <person name="Lin J."/>
            <person name="Wang M."/>
            <person name="Pangilinan J."/>
            <person name="Lipzen A."/>
            <person name="Lesage-Meessen L."/>
            <person name="Navarro D."/>
            <person name="Riley R."/>
            <person name="Grigoriev I.V."/>
            <person name="Zhou S."/>
            <person name="Raouche S."/>
            <person name="Rosso M.N."/>
        </authorList>
    </citation>
    <scope>NUCLEOTIDE SEQUENCE [LARGE SCALE GENOMIC DNA]</scope>
    <source>
        <strain evidence="1 2">BRFM 1820</strain>
    </source>
</reference>
<dbReference type="OrthoDB" id="2748053at2759"/>
<sequence length="365" mass="41415">MYRLQLQRRHLPPELQLLIIDAAADMSQDWTTKLDILRACALTCQAWLPTARRHLYSTVHLRSHFHSRLLSRTLADNPAIFPLIYRLHCADITSAGLQIASSTEEGFPLPRDTVSKLSSLRSVVFTIRAGTPPYFLPFVRSFSVLEHLDSLCIQNAANTYLDMVHVVWSFPTVRSIELDGCAWWKVGPIADDSAYPYRCRNLRDLKIRIPGMLEVEPYLHIFASRAENITNLLLWCDDMGGDALIELRAYRRLESLDLGAIESEGAWMVEALSNVRSDHLRHLSLTFRSHEAPLETVLKTWRDSRLDDALSAIPFLGLKCLTINLIGNSSLESTRDTIAHIFPRCHGRGILKFDMRSPADIGKDL</sequence>
<dbReference type="AlphaFoldDB" id="A0A371D227"/>
<protein>
    <recommendedName>
        <fullName evidence="3">F-box domain-containing protein</fullName>
    </recommendedName>
</protein>
<evidence type="ECO:0000313" key="2">
    <source>
        <dbReference type="Proteomes" id="UP000256964"/>
    </source>
</evidence>
<dbReference type="SUPFAM" id="SSF52047">
    <property type="entry name" value="RNI-like"/>
    <property type="match status" value="1"/>
</dbReference>
<dbReference type="Proteomes" id="UP000256964">
    <property type="component" value="Unassembled WGS sequence"/>
</dbReference>
<dbReference type="InterPro" id="IPR032675">
    <property type="entry name" value="LRR_dom_sf"/>
</dbReference>
<gene>
    <name evidence="1" type="ORF">OH76DRAFT_1485470</name>
</gene>
<accession>A0A371D227</accession>
<dbReference type="Gene3D" id="3.80.10.10">
    <property type="entry name" value="Ribonuclease Inhibitor"/>
    <property type="match status" value="1"/>
</dbReference>
<proteinExistence type="predicted"/>
<name>A0A371D227_9APHY</name>
<organism evidence="1 2">
    <name type="scientific">Lentinus brumalis</name>
    <dbReference type="NCBI Taxonomy" id="2498619"/>
    <lineage>
        <taxon>Eukaryota</taxon>
        <taxon>Fungi</taxon>
        <taxon>Dikarya</taxon>
        <taxon>Basidiomycota</taxon>
        <taxon>Agaricomycotina</taxon>
        <taxon>Agaricomycetes</taxon>
        <taxon>Polyporales</taxon>
        <taxon>Polyporaceae</taxon>
        <taxon>Lentinus</taxon>
    </lineage>
</organism>
<evidence type="ECO:0000313" key="1">
    <source>
        <dbReference type="EMBL" id="RDX46594.1"/>
    </source>
</evidence>